<evidence type="ECO:0000259" key="2">
    <source>
        <dbReference type="Pfam" id="PF14274"/>
    </source>
</evidence>
<evidence type="ECO:0000313" key="4">
    <source>
        <dbReference type="EMBL" id="MBB4035280.1"/>
    </source>
</evidence>
<feature type="domain" description="DUF4973" evidence="3">
    <location>
        <begin position="24"/>
        <end position="152"/>
    </location>
</feature>
<gene>
    <name evidence="4" type="ORF">GGR21_001169</name>
</gene>
<reference evidence="4 5" key="1">
    <citation type="submission" date="2020-08" db="EMBL/GenBank/DDBJ databases">
        <title>Genomic Encyclopedia of Type Strains, Phase IV (KMG-IV): sequencing the most valuable type-strain genomes for metagenomic binning, comparative biology and taxonomic classification.</title>
        <authorList>
            <person name="Goeker M."/>
        </authorList>
    </citation>
    <scope>NUCLEOTIDE SEQUENCE [LARGE SCALE GENOMIC DNA]</scope>
    <source>
        <strain evidence="4 5">DSM 104969</strain>
    </source>
</reference>
<feature type="signal peptide" evidence="1">
    <location>
        <begin position="1"/>
        <end position="22"/>
    </location>
</feature>
<feature type="domain" description="BT-3044-like C-terminal" evidence="2">
    <location>
        <begin position="166"/>
        <end position="312"/>
    </location>
</feature>
<name>A0A840CH60_9BACT</name>
<proteinExistence type="predicted"/>
<organism evidence="4 5">
    <name type="scientific">Dysgonomonas hofstadii</name>
    <dbReference type="NCBI Taxonomy" id="637886"/>
    <lineage>
        <taxon>Bacteria</taxon>
        <taxon>Pseudomonadati</taxon>
        <taxon>Bacteroidota</taxon>
        <taxon>Bacteroidia</taxon>
        <taxon>Bacteroidales</taxon>
        <taxon>Dysgonomonadaceae</taxon>
        <taxon>Dysgonomonas</taxon>
    </lineage>
</organism>
<dbReference type="Gene3D" id="2.60.40.1740">
    <property type="entry name" value="hypothetical protein (bacova_03559)"/>
    <property type="match status" value="1"/>
</dbReference>
<evidence type="ECO:0008006" key="6">
    <source>
        <dbReference type="Google" id="ProtNLM"/>
    </source>
</evidence>
<evidence type="ECO:0000313" key="5">
    <source>
        <dbReference type="Proteomes" id="UP000555103"/>
    </source>
</evidence>
<protein>
    <recommendedName>
        <fullName evidence="6">DUF4973 domain-containing protein</fullName>
    </recommendedName>
</protein>
<dbReference type="InterPro" id="IPR025371">
    <property type="entry name" value="BT_3044-like_C"/>
</dbReference>
<dbReference type="RefSeq" id="WP_183306212.1">
    <property type="nucleotide sequence ID" value="NZ_JACIEP010000003.1"/>
</dbReference>
<comment type="caution">
    <text evidence="4">The sequence shown here is derived from an EMBL/GenBank/DDBJ whole genome shotgun (WGS) entry which is preliminary data.</text>
</comment>
<evidence type="ECO:0000256" key="1">
    <source>
        <dbReference type="SAM" id="SignalP"/>
    </source>
</evidence>
<dbReference type="Gene3D" id="2.40.128.440">
    <property type="entry name" value="Uncharacterised protein PF14274, DUF4361"/>
    <property type="match status" value="1"/>
</dbReference>
<accession>A0A840CH60</accession>
<dbReference type="Proteomes" id="UP000555103">
    <property type="component" value="Unassembled WGS sequence"/>
</dbReference>
<evidence type="ECO:0000259" key="3">
    <source>
        <dbReference type="Pfam" id="PF16343"/>
    </source>
</evidence>
<keyword evidence="1" id="KW-0732">Signal</keyword>
<dbReference type="AlphaFoldDB" id="A0A840CH60"/>
<feature type="chain" id="PRO_5032773185" description="DUF4973 domain-containing protein" evidence="1">
    <location>
        <begin position="23"/>
        <end position="332"/>
    </location>
</feature>
<dbReference type="EMBL" id="JACIEP010000003">
    <property type="protein sequence ID" value="MBB4035280.1"/>
    <property type="molecule type" value="Genomic_DNA"/>
</dbReference>
<keyword evidence="5" id="KW-1185">Reference proteome</keyword>
<dbReference type="Pfam" id="PF14274">
    <property type="entry name" value="BT_3044-like_C"/>
    <property type="match status" value="1"/>
</dbReference>
<sequence>MKYIYYLLLAVCAVICCVSCNNEWEDEQYKYLASFKANPNTLGVTPIYVRYKSQGKVTYQLPLIISGSNQNSKEQTIHVGLDPDTLAIVNKEGFGHRDELYFKQLGTTYYTMPESVTIPAGESTSTIPIEFSLGDLDQTYKWLLPLKILDDPSYDYQVNPHKYFQRAMLYINPFNDYSGKYSGTLMKMFLLPDTETALTMPQIKTYVVDEETIFFYAGLRDEDYLDRKMYKIYIKFTDERIDIQKKKLEVYSDNPLINFQSTGEPYYTMDESMDETKVYLKKIFINIGLSYTFEDYTSTPGTPIKYSVSGTMGMERRLNTLIPDEDQQIEWD</sequence>
<dbReference type="InterPro" id="IPR032509">
    <property type="entry name" value="DUF4973"/>
</dbReference>
<dbReference type="Pfam" id="PF16343">
    <property type="entry name" value="DUF4973"/>
    <property type="match status" value="1"/>
</dbReference>